<evidence type="ECO:0000313" key="2">
    <source>
        <dbReference type="EMBL" id="SNX28335.1"/>
    </source>
</evidence>
<dbReference type="EMBL" id="OANS01000002">
    <property type="protein sequence ID" value="SNX28335.1"/>
    <property type="molecule type" value="Genomic_DNA"/>
</dbReference>
<dbReference type="AlphaFoldDB" id="A0A240DYS2"/>
<dbReference type="OrthoDB" id="9835617at2"/>
<organism evidence="2 3">
    <name type="scientific">Polynucleobacter meluiroseus</name>
    <dbReference type="NCBI Taxonomy" id="1938814"/>
    <lineage>
        <taxon>Bacteria</taxon>
        <taxon>Pseudomonadati</taxon>
        <taxon>Pseudomonadota</taxon>
        <taxon>Betaproteobacteria</taxon>
        <taxon>Burkholderiales</taxon>
        <taxon>Burkholderiaceae</taxon>
        <taxon>Polynucleobacter</taxon>
    </lineage>
</organism>
<reference evidence="3" key="1">
    <citation type="submission" date="2017-08" db="EMBL/GenBank/DDBJ databases">
        <authorList>
            <person name="Varghese N."/>
            <person name="Submissions S."/>
        </authorList>
    </citation>
    <scope>NUCLEOTIDE SEQUENCE [LARGE SCALE GENOMIC DNA]</scope>
    <source>
        <strain evidence="3">AP-Melu-1000-B4</strain>
    </source>
</reference>
<evidence type="ECO:0000256" key="1">
    <source>
        <dbReference type="SAM" id="MobiDB-lite"/>
    </source>
</evidence>
<feature type="region of interest" description="Disordered" evidence="1">
    <location>
        <begin position="88"/>
        <end position="108"/>
    </location>
</feature>
<proteinExistence type="predicted"/>
<keyword evidence="3" id="KW-1185">Reference proteome</keyword>
<accession>A0A240DYS2</accession>
<name>A0A240DYS2_9BURK</name>
<evidence type="ECO:0000313" key="3">
    <source>
        <dbReference type="Proteomes" id="UP000218069"/>
    </source>
</evidence>
<sequence length="128" mass="13375">MNMQITPSAAVSSYSSASESQARQGYLGALASALRNGDVVAAQQALIELRGVGGGVSPDALFEKIDNSIKTSRSDEIKSASLALDEYRKTGQTDQYNPTEKAPGAKKDPMPIQLMAASGTGTLVNIKV</sequence>
<gene>
    <name evidence="2" type="ORF">SAMN06295945_0663</name>
</gene>
<dbReference type="RefSeq" id="WP_096672451.1">
    <property type="nucleotide sequence ID" value="NZ_OANS01000002.1"/>
</dbReference>
<dbReference type="Proteomes" id="UP000218069">
    <property type="component" value="Unassembled WGS sequence"/>
</dbReference>
<protein>
    <submittedName>
        <fullName evidence="2">Uncharacterized protein</fullName>
    </submittedName>
</protein>